<reference evidence="2" key="1">
    <citation type="submission" date="2020-11" db="EMBL/GenBank/DDBJ databases">
        <title>Isolation and identification of active actinomycetes.</title>
        <authorList>
            <person name="Sun X."/>
        </authorList>
    </citation>
    <scope>NUCLEOTIDE SEQUENCE</scope>
    <source>
        <strain evidence="2">NEAU-A11</strain>
    </source>
</reference>
<protein>
    <submittedName>
        <fullName evidence="2">Uncharacterized protein</fullName>
    </submittedName>
</protein>
<gene>
    <name evidence="2" type="ORF">I4J89_01545</name>
</gene>
<feature type="transmembrane region" description="Helical" evidence="1">
    <location>
        <begin position="181"/>
        <end position="200"/>
    </location>
</feature>
<keyword evidence="1" id="KW-1133">Transmembrane helix</keyword>
<evidence type="ECO:0000313" key="3">
    <source>
        <dbReference type="Proteomes" id="UP000598146"/>
    </source>
</evidence>
<organism evidence="2 3">
    <name type="scientific">Actinoplanes aureus</name>
    <dbReference type="NCBI Taxonomy" id="2792083"/>
    <lineage>
        <taxon>Bacteria</taxon>
        <taxon>Bacillati</taxon>
        <taxon>Actinomycetota</taxon>
        <taxon>Actinomycetes</taxon>
        <taxon>Micromonosporales</taxon>
        <taxon>Micromonosporaceae</taxon>
        <taxon>Actinoplanes</taxon>
    </lineage>
</organism>
<keyword evidence="3" id="KW-1185">Reference proteome</keyword>
<dbReference type="Proteomes" id="UP000598146">
    <property type="component" value="Unassembled WGS sequence"/>
</dbReference>
<feature type="transmembrane region" description="Helical" evidence="1">
    <location>
        <begin position="97"/>
        <end position="114"/>
    </location>
</feature>
<dbReference type="RefSeq" id="WP_196411958.1">
    <property type="nucleotide sequence ID" value="NZ_JADQTO010000001.1"/>
</dbReference>
<accession>A0A931BYZ9</accession>
<dbReference type="EMBL" id="JADQTO010000001">
    <property type="protein sequence ID" value="MBG0560150.1"/>
    <property type="molecule type" value="Genomic_DNA"/>
</dbReference>
<name>A0A931BYZ9_9ACTN</name>
<sequence>MSISTTPAPARTDDQATTSISTKTVRRTGWAVAFGAALWSATYFAFNPQSTDSTEMTIIDVGALPAQFALLALVTVQLRTGATGVTRAARAMLRVEMVLLSLATLWTVLHGLVPSFRDDLWLAILDVFWPLSMLGMLVIGVKIAFAGRWQGLARWYPLIAESWVFITLPAMGIFGITVGRFVGATHLLVGYAALGVLLALRPQLTGARD</sequence>
<comment type="caution">
    <text evidence="2">The sequence shown here is derived from an EMBL/GenBank/DDBJ whole genome shotgun (WGS) entry which is preliminary data.</text>
</comment>
<dbReference type="AlphaFoldDB" id="A0A931BYZ9"/>
<keyword evidence="1" id="KW-0472">Membrane</keyword>
<keyword evidence="1" id="KW-0812">Transmembrane</keyword>
<evidence type="ECO:0000256" key="1">
    <source>
        <dbReference type="SAM" id="Phobius"/>
    </source>
</evidence>
<feature type="transmembrane region" description="Helical" evidence="1">
    <location>
        <begin position="28"/>
        <end position="46"/>
    </location>
</feature>
<feature type="transmembrane region" description="Helical" evidence="1">
    <location>
        <begin position="155"/>
        <end position="175"/>
    </location>
</feature>
<feature type="transmembrane region" description="Helical" evidence="1">
    <location>
        <begin position="120"/>
        <end position="143"/>
    </location>
</feature>
<feature type="transmembrane region" description="Helical" evidence="1">
    <location>
        <begin position="58"/>
        <end position="76"/>
    </location>
</feature>
<evidence type="ECO:0000313" key="2">
    <source>
        <dbReference type="EMBL" id="MBG0560150.1"/>
    </source>
</evidence>
<proteinExistence type="predicted"/>